<evidence type="ECO:0000259" key="8">
    <source>
        <dbReference type="PROSITE" id="PS50172"/>
    </source>
</evidence>
<comment type="subcellular location">
    <subcellularLocation>
        <location evidence="1">Nucleus</location>
    </subcellularLocation>
</comment>
<comment type="catalytic activity">
    <reaction evidence="6">
        <text>O-phospho-L-threonyl-[protein] + H2O = L-threonyl-[protein] + phosphate</text>
        <dbReference type="Rhea" id="RHEA:47004"/>
        <dbReference type="Rhea" id="RHEA-COMP:11060"/>
        <dbReference type="Rhea" id="RHEA-COMP:11605"/>
        <dbReference type="ChEBI" id="CHEBI:15377"/>
        <dbReference type="ChEBI" id="CHEBI:30013"/>
        <dbReference type="ChEBI" id="CHEBI:43474"/>
        <dbReference type="ChEBI" id="CHEBI:61977"/>
        <dbReference type="EC" id="3.1.3.16"/>
    </reaction>
</comment>
<dbReference type="OrthoDB" id="10249888at2759"/>
<sequence length="324" mass="37088">MDNFLYIRSLADTNDAPSKIDTNHTHTTTHQQDLDDLATALSLIHQQYRESKEEDIDIGLITKEWKQKVLDGVTCTFSGLIPSDQDPLMCRFWKLASTYGAHCSLELTGKVTHLIASRTGTAKVNKAKHYQQRIHSVAVAWLLDSVSRGHRQEEELYPLISSLPASTVVTPVTTPLGNEDELLLLLEQQEAARKRKKKNHINGNDNHDGDDDDDDDDRFEPLEEGDQSTYNEQALDEEEEVHDIDHIDWDEADKEVNDYMNESGTDDNYSSVLYRMGKDKRQQDQGKGKEILHLQPMEDRSSHRHLLYDVQKRPKEVLQGSLPW</sequence>
<keyword evidence="10" id="KW-1185">Reference proteome</keyword>
<dbReference type="InterPro" id="IPR036420">
    <property type="entry name" value="BRCT_dom_sf"/>
</dbReference>
<dbReference type="PANTHER" id="PTHR23081">
    <property type="entry name" value="RNA POLYMERASE II CTD PHOSPHATASE"/>
    <property type="match status" value="1"/>
</dbReference>
<dbReference type="Gene3D" id="3.40.50.10190">
    <property type="entry name" value="BRCT domain"/>
    <property type="match status" value="1"/>
</dbReference>
<dbReference type="PROSITE" id="PS50172">
    <property type="entry name" value="BRCT"/>
    <property type="match status" value="1"/>
</dbReference>
<proteinExistence type="predicted"/>
<dbReference type="GO" id="GO:0005634">
    <property type="term" value="C:nucleus"/>
    <property type="evidence" value="ECO:0007669"/>
    <property type="project" value="UniProtKB-SubCell"/>
</dbReference>
<evidence type="ECO:0000256" key="2">
    <source>
        <dbReference type="ARBA" id="ARBA00013081"/>
    </source>
</evidence>
<dbReference type="GO" id="GO:0008420">
    <property type="term" value="F:RNA polymerase II CTD heptapeptide repeat phosphatase activity"/>
    <property type="evidence" value="ECO:0007669"/>
    <property type="project" value="InterPro"/>
</dbReference>
<gene>
    <name evidence="9" type="ORF">BCR42DRAFT_159766</name>
</gene>
<dbReference type="AlphaFoldDB" id="A0A1X2I023"/>
<evidence type="ECO:0000313" key="10">
    <source>
        <dbReference type="Proteomes" id="UP000193560"/>
    </source>
</evidence>
<dbReference type="CDD" id="cd17729">
    <property type="entry name" value="BRCT_CTDP1"/>
    <property type="match status" value="1"/>
</dbReference>
<feature type="region of interest" description="Disordered" evidence="7">
    <location>
        <begin position="195"/>
        <end position="247"/>
    </location>
</feature>
<feature type="compositionally biased region" description="Acidic residues" evidence="7">
    <location>
        <begin position="208"/>
        <end position="226"/>
    </location>
</feature>
<dbReference type="STRING" id="90262.A0A1X2I023"/>
<name>A0A1X2I023_9FUNG</name>
<dbReference type="InterPro" id="IPR001357">
    <property type="entry name" value="BRCT_dom"/>
</dbReference>
<evidence type="ECO:0000256" key="6">
    <source>
        <dbReference type="ARBA" id="ARBA00048336"/>
    </source>
</evidence>
<keyword evidence="4" id="KW-0539">Nucleus</keyword>
<protein>
    <recommendedName>
        <fullName evidence="2">protein-serine/threonine phosphatase</fullName>
        <ecNumber evidence="2">3.1.3.16</ecNumber>
    </recommendedName>
</protein>
<dbReference type="EC" id="3.1.3.16" evidence="2"/>
<evidence type="ECO:0000256" key="3">
    <source>
        <dbReference type="ARBA" id="ARBA00022801"/>
    </source>
</evidence>
<evidence type="ECO:0000256" key="4">
    <source>
        <dbReference type="ARBA" id="ARBA00023242"/>
    </source>
</evidence>
<dbReference type="EMBL" id="MCGE01000039">
    <property type="protein sequence ID" value="ORZ06472.1"/>
    <property type="molecule type" value="Genomic_DNA"/>
</dbReference>
<dbReference type="Pfam" id="PF12738">
    <property type="entry name" value="PTCB-BRCT"/>
    <property type="match status" value="1"/>
</dbReference>
<evidence type="ECO:0000256" key="1">
    <source>
        <dbReference type="ARBA" id="ARBA00004123"/>
    </source>
</evidence>
<accession>A0A1X2I023</accession>
<dbReference type="SUPFAM" id="SSF52113">
    <property type="entry name" value="BRCT domain"/>
    <property type="match status" value="1"/>
</dbReference>
<evidence type="ECO:0000256" key="7">
    <source>
        <dbReference type="SAM" id="MobiDB-lite"/>
    </source>
</evidence>
<comment type="caution">
    <text evidence="9">The sequence shown here is derived from an EMBL/GenBank/DDBJ whole genome shotgun (WGS) entry which is preliminary data.</text>
</comment>
<keyword evidence="3" id="KW-0378">Hydrolase</keyword>
<dbReference type="Proteomes" id="UP000193560">
    <property type="component" value="Unassembled WGS sequence"/>
</dbReference>
<feature type="domain" description="BRCT" evidence="8">
    <location>
        <begin position="65"/>
        <end position="159"/>
    </location>
</feature>
<organism evidence="9 10">
    <name type="scientific">Absidia repens</name>
    <dbReference type="NCBI Taxonomy" id="90262"/>
    <lineage>
        <taxon>Eukaryota</taxon>
        <taxon>Fungi</taxon>
        <taxon>Fungi incertae sedis</taxon>
        <taxon>Mucoromycota</taxon>
        <taxon>Mucoromycotina</taxon>
        <taxon>Mucoromycetes</taxon>
        <taxon>Mucorales</taxon>
        <taxon>Cunninghamellaceae</taxon>
        <taxon>Absidia</taxon>
    </lineage>
</organism>
<comment type="catalytic activity">
    <reaction evidence="5">
        <text>O-phospho-L-seryl-[protein] + H2O = L-seryl-[protein] + phosphate</text>
        <dbReference type="Rhea" id="RHEA:20629"/>
        <dbReference type="Rhea" id="RHEA-COMP:9863"/>
        <dbReference type="Rhea" id="RHEA-COMP:11604"/>
        <dbReference type="ChEBI" id="CHEBI:15377"/>
        <dbReference type="ChEBI" id="CHEBI:29999"/>
        <dbReference type="ChEBI" id="CHEBI:43474"/>
        <dbReference type="ChEBI" id="CHEBI:83421"/>
        <dbReference type="EC" id="3.1.3.16"/>
    </reaction>
</comment>
<evidence type="ECO:0000313" key="9">
    <source>
        <dbReference type="EMBL" id="ORZ06472.1"/>
    </source>
</evidence>
<dbReference type="InterPro" id="IPR039189">
    <property type="entry name" value="Fcp1"/>
</dbReference>
<evidence type="ECO:0000256" key="5">
    <source>
        <dbReference type="ARBA" id="ARBA00047761"/>
    </source>
</evidence>
<dbReference type="PANTHER" id="PTHR23081:SF36">
    <property type="entry name" value="RNA POLYMERASE II SUBUNIT A C-TERMINAL DOMAIN PHOSPHATASE"/>
    <property type="match status" value="1"/>
</dbReference>
<reference evidence="9 10" key="1">
    <citation type="submission" date="2016-07" db="EMBL/GenBank/DDBJ databases">
        <title>Pervasive Adenine N6-methylation of Active Genes in Fungi.</title>
        <authorList>
            <consortium name="DOE Joint Genome Institute"/>
            <person name="Mondo S.J."/>
            <person name="Dannebaum R.O."/>
            <person name="Kuo R.C."/>
            <person name="Labutti K."/>
            <person name="Haridas S."/>
            <person name="Kuo A."/>
            <person name="Salamov A."/>
            <person name="Ahrendt S.R."/>
            <person name="Lipzen A."/>
            <person name="Sullivan W."/>
            <person name="Andreopoulos W.B."/>
            <person name="Clum A."/>
            <person name="Lindquist E."/>
            <person name="Daum C."/>
            <person name="Ramamoorthy G.K."/>
            <person name="Gryganskyi A."/>
            <person name="Culley D."/>
            <person name="Magnuson J.K."/>
            <person name="James T.Y."/>
            <person name="O'Malley M.A."/>
            <person name="Stajich J.E."/>
            <person name="Spatafora J.W."/>
            <person name="Visel A."/>
            <person name="Grigoriev I.V."/>
        </authorList>
    </citation>
    <scope>NUCLEOTIDE SEQUENCE [LARGE SCALE GENOMIC DNA]</scope>
    <source>
        <strain evidence="9 10">NRRL 1336</strain>
    </source>
</reference>